<accession>A0A482PMI9</accession>
<organism evidence="1">
    <name type="scientific">Citrobacter rodentium</name>
    <dbReference type="NCBI Taxonomy" id="67825"/>
    <lineage>
        <taxon>Bacteria</taxon>
        <taxon>Pseudomonadati</taxon>
        <taxon>Pseudomonadota</taxon>
        <taxon>Gammaproteobacteria</taxon>
        <taxon>Enterobacterales</taxon>
        <taxon>Enterobacteriaceae</taxon>
        <taxon>Citrobacter</taxon>
    </lineage>
</organism>
<sequence length="60" mass="7106">MANEGLSIFNGFLFRFVMQIFHDVTFKTQSGKEPFTMQGYFYKMHLIYIIKDSDKGRPYA</sequence>
<dbReference type="AlphaFoldDB" id="A0A482PMI9"/>
<name>A0A482PMI9_CITRO</name>
<gene>
    <name evidence="1" type="ORF">E2R62_09015</name>
</gene>
<dbReference type="EMBL" id="CP038008">
    <property type="protein sequence ID" value="QBY32001.1"/>
    <property type="molecule type" value="Genomic_DNA"/>
</dbReference>
<evidence type="ECO:0000313" key="1">
    <source>
        <dbReference type="EMBL" id="QBY32001.1"/>
    </source>
</evidence>
<reference evidence="1" key="1">
    <citation type="submission" date="2019-03" db="EMBL/GenBank/DDBJ databases">
        <title>Complete genome sequence of enteropathogenic Citrobacter rodentium strain DBS100.</title>
        <authorList>
            <person name="Popov G."/>
            <person name="Fiebig A."/>
            <person name="Shideler S."/>
            <person name="Coombes B."/>
            <person name="Savchenko A."/>
        </authorList>
    </citation>
    <scope>NUCLEOTIDE SEQUENCE</scope>
    <source>
        <strain evidence="1">DBS100</strain>
    </source>
</reference>
<protein>
    <submittedName>
        <fullName evidence="1">Uncharacterized protein</fullName>
    </submittedName>
</protein>
<proteinExistence type="predicted"/>